<dbReference type="OrthoDB" id="3370651at2"/>
<evidence type="ECO:0008006" key="3">
    <source>
        <dbReference type="Google" id="ProtNLM"/>
    </source>
</evidence>
<evidence type="ECO:0000313" key="1">
    <source>
        <dbReference type="EMBL" id="ACU35314.1"/>
    </source>
</evidence>
<dbReference type="eggNOG" id="ENOG5034CD8">
    <property type="taxonomic scope" value="Bacteria"/>
</dbReference>
<dbReference type="STRING" id="446462.Amir_1362"/>
<name>C6W9F1_ACTMD</name>
<dbReference type="EMBL" id="CP001630">
    <property type="protein sequence ID" value="ACU35314.1"/>
    <property type="molecule type" value="Genomic_DNA"/>
</dbReference>
<protein>
    <recommendedName>
        <fullName evidence="3">SCP1.201-like deaminase</fullName>
    </recommendedName>
</protein>
<proteinExistence type="predicted"/>
<dbReference type="AlphaFoldDB" id="C6W9F1"/>
<dbReference type="InterPro" id="IPR032724">
    <property type="entry name" value="SCP1.201-like"/>
</dbReference>
<sequence length="237" mass="24683">MPSLGDVGAALDRVAEVAAGAQARLALAADLALEAAELVEAAGAGSGQTDVVTAAASFREVAHDADRVVGRDLDAALGAVRRIIAALGTSGAERASPGANGSERVDELAERLPPTVVPNTSAKTHGWWFTGQGAAQELISGEGPDARAAYEALREEGYPRPGMPFVAMHVEIKLAAHMRRNDIEHATVVINNIPCPLVWGCENLIGVVLPEGSSLTVHGSNGYERTFTGGRKPPWPR</sequence>
<evidence type="ECO:0000313" key="2">
    <source>
        <dbReference type="Proteomes" id="UP000002213"/>
    </source>
</evidence>
<dbReference type="Proteomes" id="UP000002213">
    <property type="component" value="Chromosome"/>
</dbReference>
<gene>
    <name evidence="1" type="ordered locus">Amir_1362</name>
</gene>
<dbReference type="RefSeq" id="WP_015800204.1">
    <property type="nucleotide sequence ID" value="NC_013093.1"/>
</dbReference>
<organism evidence="1 2">
    <name type="scientific">Actinosynnema mirum (strain ATCC 29888 / DSM 43827 / JCM 3225 / NBRC 14064 / NCIMB 13271 / NRRL B-12336 / IMRU 3971 / 101)</name>
    <dbReference type="NCBI Taxonomy" id="446462"/>
    <lineage>
        <taxon>Bacteria</taxon>
        <taxon>Bacillati</taxon>
        <taxon>Actinomycetota</taxon>
        <taxon>Actinomycetes</taxon>
        <taxon>Pseudonocardiales</taxon>
        <taxon>Pseudonocardiaceae</taxon>
        <taxon>Actinosynnema</taxon>
    </lineage>
</organism>
<reference evidence="1 2" key="1">
    <citation type="journal article" date="2009" name="Stand. Genomic Sci.">
        <title>Complete genome sequence of Actinosynnema mirum type strain (101).</title>
        <authorList>
            <person name="Land M."/>
            <person name="Lapidus A."/>
            <person name="Mayilraj S."/>
            <person name="Chen F."/>
            <person name="Copeland A."/>
            <person name="Del Rio T.G."/>
            <person name="Nolan M."/>
            <person name="Lucas S."/>
            <person name="Tice H."/>
            <person name="Cheng J.F."/>
            <person name="Chertkov O."/>
            <person name="Bruce D."/>
            <person name="Goodwin L."/>
            <person name="Pitluck S."/>
            <person name="Rohde M."/>
            <person name="Goker M."/>
            <person name="Pati A."/>
            <person name="Ivanova N."/>
            <person name="Mavromatis K."/>
            <person name="Chen A."/>
            <person name="Palaniappan K."/>
            <person name="Hauser L."/>
            <person name="Chang Y.J."/>
            <person name="Jeffries C.C."/>
            <person name="Brettin T."/>
            <person name="Detter J.C."/>
            <person name="Han C."/>
            <person name="Chain P."/>
            <person name="Tindall B.J."/>
            <person name="Bristow J."/>
            <person name="Eisen J.A."/>
            <person name="Markowitz V."/>
            <person name="Hugenholtz P."/>
            <person name="Kyrpides N.C."/>
            <person name="Klenk H.P."/>
        </authorList>
    </citation>
    <scope>NUCLEOTIDE SEQUENCE [LARGE SCALE GENOMIC DNA]</scope>
    <source>
        <strain evidence="2">ATCC 29888 / DSM 43827 / JCM 3225 / NBRC 14064 / NCIMB 13271 / NRRL B-12336 / IMRU 3971 / 101</strain>
    </source>
</reference>
<dbReference type="HOGENOM" id="CLU_094960_0_0_11"/>
<dbReference type="Pfam" id="PF14428">
    <property type="entry name" value="DddA-like"/>
    <property type="match status" value="1"/>
</dbReference>
<dbReference type="KEGG" id="ami:Amir_1362"/>
<keyword evidence="2" id="KW-1185">Reference proteome</keyword>
<accession>C6W9F1</accession>